<organism evidence="1 2">
    <name type="scientific">Candidatus Coatesbacteria bacterium 4484_99</name>
    <dbReference type="NCBI Taxonomy" id="1970774"/>
    <lineage>
        <taxon>Bacteria</taxon>
        <taxon>Candidatus Coatesiibacteriota</taxon>
    </lineage>
</organism>
<gene>
    <name evidence="1" type="ORF">B6D57_01890</name>
</gene>
<dbReference type="AlphaFoldDB" id="A0A1W9S204"/>
<name>A0A1W9S204_9BACT</name>
<reference evidence="2" key="1">
    <citation type="submission" date="2017-03" db="EMBL/GenBank/DDBJ databases">
        <title>Novel pathways for hydrocarbon cycling and metabolic interdependencies in hydrothermal sediment communities.</title>
        <authorList>
            <person name="Dombrowski N."/>
            <person name="Seitz K."/>
            <person name="Teske A."/>
            <person name="Baker B."/>
        </authorList>
    </citation>
    <scope>NUCLEOTIDE SEQUENCE [LARGE SCALE GENOMIC DNA]</scope>
</reference>
<proteinExistence type="predicted"/>
<protein>
    <submittedName>
        <fullName evidence="1">Uncharacterized protein</fullName>
    </submittedName>
</protein>
<dbReference type="EMBL" id="NATQ01000025">
    <property type="protein sequence ID" value="OQX90834.1"/>
    <property type="molecule type" value="Genomic_DNA"/>
</dbReference>
<sequence>MRCNNILIISVLLLIPLQIFTAELDVNGALYGLVQFDNTKGGGLESGSVSGDGDQKFYWDGALDIQFTLSTTEDVGLISTIRFDRVLMSNTAKSDFPNRWRGIYSQEHNIAGVGNLGAGLASAYVALTDLPVSKITSIGLMEWRMGHSGWYNAYHSRLYSPSNIAYYHPYGTVTDFAIGSVGISSAFGIEDNDKTIVGTTVNFSNMLTMTFFTDNSTSDLYTLFMNRFASNMPKYWHAVMRRDGELPNDGPYYSKGFLSTIHIGTELFLPLSNGITIYNLFAFHNYKDEERSEGLITGGKWITIYPEVTIPLFVNIIGGMKLNYFKFNKSDTFGINKDSTMDISLFAGAEYLLNKSSSISFLWELIYPHTSAVDDVTTNINEDVNFHHTFTPSFNLTISDNIELISYYGYSMWDPSYDNPDTSIKENRQMIIGSLLKGSF</sequence>
<comment type="caution">
    <text evidence="1">The sequence shown here is derived from an EMBL/GenBank/DDBJ whole genome shotgun (WGS) entry which is preliminary data.</text>
</comment>
<dbReference type="Proteomes" id="UP000192611">
    <property type="component" value="Unassembled WGS sequence"/>
</dbReference>
<evidence type="ECO:0000313" key="1">
    <source>
        <dbReference type="EMBL" id="OQX90834.1"/>
    </source>
</evidence>
<evidence type="ECO:0000313" key="2">
    <source>
        <dbReference type="Proteomes" id="UP000192611"/>
    </source>
</evidence>
<accession>A0A1W9S204</accession>